<dbReference type="PROSITE" id="PS51708">
    <property type="entry name" value="CHAD"/>
    <property type="match status" value="1"/>
</dbReference>
<dbReference type="EMBL" id="CAJNBJ010000017">
    <property type="protein sequence ID" value="CAE6774935.1"/>
    <property type="molecule type" value="Genomic_DNA"/>
</dbReference>
<dbReference type="Proteomes" id="UP000675880">
    <property type="component" value="Unassembled WGS sequence"/>
</dbReference>
<dbReference type="InterPro" id="IPR007899">
    <property type="entry name" value="CHAD_dom"/>
</dbReference>
<dbReference type="InterPro" id="IPR038186">
    <property type="entry name" value="CHAD_dom_sf"/>
</dbReference>
<feature type="domain" description="CHAD" evidence="1">
    <location>
        <begin position="13"/>
        <end position="263"/>
    </location>
</feature>
<evidence type="ECO:0000313" key="3">
    <source>
        <dbReference type="Proteomes" id="UP000675880"/>
    </source>
</evidence>
<keyword evidence="3" id="KW-1185">Reference proteome</keyword>
<dbReference type="RefSeq" id="WP_213043280.1">
    <property type="nucleotide sequence ID" value="NZ_CAJNBJ010000017.1"/>
</dbReference>
<evidence type="ECO:0000313" key="2">
    <source>
        <dbReference type="EMBL" id="CAE6774935.1"/>
    </source>
</evidence>
<sequence>MKRPDSPIHTGRTSRTQQLNQTALAYQATVLQLMARLLDEDAPPEVVHALRTHMRRIQALLELYGDADNARLMAHCVGRLSKLRALHVFGQYLVTIDASQADLALVDARIHKQVRKLRQAGAYETIAQAVRELPFPSSTKSDAWLLERLDAVRHDHQRRLRRLVEAARDSPTRKRLHALRLRLKTVRYQGEWFEPPTDEHRALQKKLVRLQGLLGTYEELADFRRWGKRLSTMVQGRIRNDWKKARKRAKAAPADLSWLRRALSTNKLWCPS</sequence>
<name>A0ABM8RW32_9BACT</name>
<evidence type="ECO:0000259" key="1">
    <source>
        <dbReference type="PROSITE" id="PS51708"/>
    </source>
</evidence>
<reference evidence="2 3" key="1">
    <citation type="submission" date="2021-02" db="EMBL/GenBank/DDBJ databases">
        <authorList>
            <person name="Han P."/>
        </authorList>
    </citation>
    <scope>NUCLEOTIDE SEQUENCE [LARGE SCALE GENOMIC DNA]</scope>
    <source>
        <strain evidence="2">Candidatus Nitrospira sp. ZN2</strain>
    </source>
</reference>
<comment type="caution">
    <text evidence="2">The sequence shown here is derived from an EMBL/GenBank/DDBJ whole genome shotgun (WGS) entry which is preliminary data.</text>
</comment>
<dbReference type="Gene3D" id="1.40.20.10">
    <property type="entry name" value="CHAD domain"/>
    <property type="match status" value="1"/>
</dbReference>
<accession>A0ABM8RW32</accession>
<protein>
    <submittedName>
        <fullName evidence="2">CHAD domain-containing protein</fullName>
    </submittedName>
</protein>
<dbReference type="Pfam" id="PF05235">
    <property type="entry name" value="CHAD"/>
    <property type="match status" value="1"/>
</dbReference>
<proteinExistence type="predicted"/>
<dbReference type="SMART" id="SM00880">
    <property type="entry name" value="CHAD"/>
    <property type="match status" value="1"/>
</dbReference>
<gene>
    <name evidence="2" type="ORF">NSPZN2_40472</name>
</gene>
<organism evidence="2 3">
    <name type="scientific">Nitrospira defluvii</name>
    <dbReference type="NCBI Taxonomy" id="330214"/>
    <lineage>
        <taxon>Bacteria</taxon>
        <taxon>Pseudomonadati</taxon>
        <taxon>Nitrospirota</taxon>
        <taxon>Nitrospiria</taxon>
        <taxon>Nitrospirales</taxon>
        <taxon>Nitrospiraceae</taxon>
        <taxon>Nitrospira</taxon>
    </lineage>
</organism>